<sequence>MPSLPLGDPAPADGALPPAAVAALQGPEPFGYYLHVPFCYRRCGYCDFNTYVPSAGVDGQEQMRRYVAAAVTEIDLSARVLAGTGKALRPVDTVFFGGGTPTMLAAEDIVTLLDAIRSRFGLVDGAEVTVEANPDTTSAESLARLADAGITRISVGMQSAVRHVLETLDRTHTPDNVEATIAAAKDAGLVTSLDLIYGTPGESLADWQVSLDAAIALEPDHISAYGLVIEEGTAMGAALRRGAVAPTDDDDEAAKYEMADRALAAAGYRWYEVSNWARNDVGRGRHNEGYWHDGHWWGVGPGAHSHIGGVRWWNVKYPAAYAAALEEGRSPAAAREVLDEEARVTEKIMLGIRLAEGLPLSVLDSGFTAGPQVARQLSQEGLLREDALADADPRVVLTDRGRLLADLVLRRMLGY</sequence>
<dbReference type="Proteomes" id="UP000242637">
    <property type="component" value="Chromosome 1"/>
</dbReference>
<keyword evidence="6 9" id="KW-0408">Iron</keyword>
<evidence type="ECO:0000256" key="6">
    <source>
        <dbReference type="ARBA" id="ARBA00023004"/>
    </source>
</evidence>
<organism evidence="11 12">
    <name type="scientific">Dermatophilus congolensis</name>
    <dbReference type="NCBI Taxonomy" id="1863"/>
    <lineage>
        <taxon>Bacteria</taxon>
        <taxon>Bacillati</taxon>
        <taxon>Actinomycetota</taxon>
        <taxon>Actinomycetes</taxon>
        <taxon>Micrococcales</taxon>
        <taxon>Dermatophilaceae</taxon>
        <taxon>Dermatophilus</taxon>
    </lineage>
</organism>
<evidence type="ECO:0000259" key="10">
    <source>
        <dbReference type="PROSITE" id="PS51918"/>
    </source>
</evidence>
<dbReference type="SMART" id="SM00729">
    <property type="entry name" value="Elp3"/>
    <property type="match status" value="1"/>
</dbReference>
<dbReference type="KEGG" id="dco:SAMEA4475696_1518"/>
<dbReference type="InterPro" id="IPR004559">
    <property type="entry name" value="HemW-like"/>
</dbReference>
<dbReference type="CDD" id="cd01335">
    <property type="entry name" value="Radical_SAM"/>
    <property type="match status" value="1"/>
</dbReference>
<dbReference type="GO" id="GO:0051539">
    <property type="term" value="F:4 iron, 4 sulfur cluster binding"/>
    <property type="evidence" value="ECO:0007669"/>
    <property type="project" value="UniProtKB-UniRule"/>
</dbReference>
<dbReference type="GeneID" id="63459729"/>
<keyword evidence="9" id="KW-0963">Cytoplasm</keyword>
<dbReference type="InterPro" id="IPR013785">
    <property type="entry name" value="Aldolase_TIM"/>
</dbReference>
<evidence type="ECO:0000313" key="12">
    <source>
        <dbReference type="Proteomes" id="UP000242637"/>
    </source>
</evidence>
<dbReference type="EMBL" id="LT906453">
    <property type="protein sequence ID" value="SNV22420.1"/>
    <property type="molecule type" value="Genomic_DNA"/>
</dbReference>
<evidence type="ECO:0000256" key="2">
    <source>
        <dbReference type="ARBA" id="ARBA00017228"/>
    </source>
</evidence>
<dbReference type="SFLD" id="SFLDF00562">
    <property type="entry name" value="HemN-like__clustered_with_heat"/>
    <property type="match status" value="1"/>
</dbReference>
<comment type="function">
    <text evidence="9">Probably acts as a heme chaperone, transferring heme to an unknown acceptor. Binds one molecule of heme per monomer, possibly covalently. Binds 1 [4Fe-4S] cluster. The cluster is coordinated with 3 cysteines and an exchangeable S-adenosyl-L-methionine.</text>
</comment>
<evidence type="ECO:0000256" key="7">
    <source>
        <dbReference type="ARBA" id="ARBA00023014"/>
    </source>
</evidence>
<dbReference type="SFLD" id="SFLDG01082">
    <property type="entry name" value="B12-binding_domain_containing"/>
    <property type="match status" value="1"/>
</dbReference>
<gene>
    <name evidence="11" type="primary">hemN</name>
    <name evidence="11" type="ORF">SAMEA4475696_01518</name>
</gene>
<feature type="domain" description="Radical SAM core" evidence="10">
    <location>
        <begin position="24"/>
        <end position="272"/>
    </location>
</feature>
<dbReference type="RefSeq" id="WP_028327715.1">
    <property type="nucleotide sequence ID" value="NZ_LT906453.1"/>
</dbReference>
<comment type="similarity">
    <text evidence="1">Belongs to the anaerobic coproporphyrinogen-III oxidase family. HemW subfamily.</text>
</comment>
<dbReference type="STRING" id="1121387.GCA_000429885_02184"/>
<proteinExistence type="inferred from homology"/>
<dbReference type="PANTHER" id="PTHR13932:SF5">
    <property type="entry name" value="RADICAL S-ADENOSYL METHIONINE DOMAIN-CONTAINING PROTEIN 1, MITOCHONDRIAL"/>
    <property type="match status" value="1"/>
</dbReference>
<evidence type="ECO:0000256" key="3">
    <source>
        <dbReference type="ARBA" id="ARBA00022617"/>
    </source>
</evidence>
<dbReference type="InterPro" id="IPR007197">
    <property type="entry name" value="rSAM"/>
</dbReference>
<keyword evidence="11" id="KW-0560">Oxidoreductase</keyword>
<evidence type="ECO:0000313" key="11">
    <source>
        <dbReference type="EMBL" id="SNV22420.1"/>
    </source>
</evidence>
<dbReference type="SFLD" id="SFLDS00029">
    <property type="entry name" value="Radical_SAM"/>
    <property type="match status" value="1"/>
</dbReference>
<dbReference type="GO" id="GO:0005737">
    <property type="term" value="C:cytoplasm"/>
    <property type="evidence" value="ECO:0007669"/>
    <property type="project" value="UniProtKB-SubCell"/>
</dbReference>
<dbReference type="NCBIfam" id="TIGR00539">
    <property type="entry name" value="hemN_rel"/>
    <property type="match status" value="1"/>
</dbReference>
<dbReference type="AlphaFoldDB" id="A0A239VKX1"/>
<dbReference type="PANTHER" id="PTHR13932">
    <property type="entry name" value="COPROPORPHYRINIGEN III OXIDASE"/>
    <property type="match status" value="1"/>
</dbReference>
<reference evidence="11 12" key="1">
    <citation type="submission" date="2017-06" db="EMBL/GenBank/DDBJ databases">
        <authorList>
            <consortium name="Pathogen Informatics"/>
        </authorList>
    </citation>
    <scope>NUCLEOTIDE SEQUENCE [LARGE SCALE GENOMIC DNA]</scope>
    <source>
        <strain evidence="11 12">NCTC13039</strain>
    </source>
</reference>
<dbReference type="Pfam" id="PF04055">
    <property type="entry name" value="Radical_SAM"/>
    <property type="match status" value="1"/>
</dbReference>
<evidence type="ECO:0000256" key="4">
    <source>
        <dbReference type="ARBA" id="ARBA00022691"/>
    </source>
</evidence>
<comment type="subcellular location">
    <subcellularLocation>
        <location evidence="9">Cytoplasm</location>
    </subcellularLocation>
</comment>
<dbReference type="SFLD" id="SFLDG01065">
    <property type="entry name" value="anaerobic_coproporphyrinogen-I"/>
    <property type="match status" value="1"/>
</dbReference>
<keyword evidence="12" id="KW-1185">Reference proteome</keyword>
<keyword evidence="3 9" id="KW-0349">Heme</keyword>
<dbReference type="GO" id="GO:0006779">
    <property type="term" value="P:porphyrin-containing compound biosynthetic process"/>
    <property type="evidence" value="ECO:0007669"/>
    <property type="project" value="InterPro"/>
</dbReference>
<keyword evidence="5 9" id="KW-0479">Metal-binding</keyword>
<keyword evidence="4 9" id="KW-0949">S-adenosyl-L-methionine</keyword>
<keyword evidence="7 9" id="KW-0411">Iron-sulfur</keyword>
<evidence type="ECO:0000256" key="9">
    <source>
        <dbReference type="RuleBase" id="RU364116"/>
    </source>
</evidence>
<dbReference type="PROSITE" id="PS51918">
    <property type="entry name" value="RADICAL_SAM"/>
    <property type="match status" value="1"/>
</dbReference>
<dbReference type="Gene3D" id="3.20.20.70">
    <property type="entry name" value="Aldolase class I"/>
    <property type="match status" value="1"/>
</dbReference>
<dbReference type="GO" id="GO:0004109">
    <property type="term" value="F:coproporphyrinogen oxidase activity"/>
    <property type="evidence" value="ECO:0007669"/>
    <property type="project" value="InterPro"/>
</dbReference>
<dbReference type="InterPro" id="IPR034505">
    <property type="entry name" value="Coproporphyrinogen-III_oxidase"/>
</dbReference>
<name>A0A239VKX1_9MICO</name>
<keyword evidence="9" id="KW-0004">4Fe-4S</keyword>
<evidence type="ECO:0000256" key="5">
    <source>
        <dbReference type="ARBA" id="ARBA00022723"/>
    </source>
</evidence>
<dbReference type="OrthoDB" id="9808022at2"/>
<dbReference type="GO" id="GO:0046872">
    <property type="term" value="F:metal ion binding"/>
    <property type="evidence" value="ECO:0007669"/>
    <property type="project" value="UniProtKB-UniRule"/>
</dbReference>
<keyword evidence="8 9" id="KW-0143">Chaperone</keyword>
<dbReference type="SUPFAM" id="SSF102114">
    <property type="entry name" value="Radical SAM enzymes"/>
    <property type="match status" value="1"/>
</dbReference>
<protein>
    <recommendedName>
        <fullName evidence="2 9">Heme chaperone HemW</fullName>
    </recommendedName>
</protein>
<accession>A0A239VKX1</accession>
<evidence type="ECO:0000256" key="1">
    <source>
        <dbReference type="ARBA" id="ARBA00006100"/>
    </source>
</evidence>
<dbReference type="InterPro" id="IPR058240">
    <property type="entry name" value="rSAM_sf"/>
</dbReference>
<dbReference type="InterPro" id="IPR006638">
    <property type="entry name" value="Elp3/MiaA/NifB-like_rSAM"/>
</dbReference>
<evidence type="ECO:0000256" key="8">
    <source>
        <dbReference type="ARBA" id="ARBA00023186"/>
    </source>
</evidence>
<dbReference type="Pfam" id="PF06969">
    <property type="entry name" value="HemN_C"/>
    <property type="match status" value="1"/>
</dbReference>
<dbReference type="InterPro" id="IPR010723">
    <property type="entry name" value="HemN_C"/>
</dbReference>